<name>A0A4U8Q1P8_9FIRM</name>
<evidence type="ECO:0000313" key="2">
    <source>
        <dbReference type="Proteomes" id="UP000306509"/>
    </source>
</evidence>
<protein>
    <submittedName>
        <fullName evidence="1">Uncharacterized protein</fullName>
    </submittedName>
</protein>
<organism evidence="1 2">
    <name type="scientific">Robinsoniella peoriensis</name>
    <dbReference type="NCBI Taxonomy" id="180332"/>
    <lineage>
        <taxon>Bacteria</taxon>
        <taxon>Bacillati</taxon>
        <taxon>Bacillota</taxon>
        <taxon>Clostridia</taxon>
        <taxon>Lachnospirales</taxon>
        <taxon>Lachnospiraceae</taxon>
        <taxon>Robinsoniella</taxon>
    </lineage>
</organism>
<accession>A0A4U8Q1P8</accession>
<dbReference type="Proteomes" id="UP000306509">
    <property type="component" value="Unassembled WGS sequence"/>
</dbReference>
<dbReference type="AlphaFoldDB" id="A0A4U8Q1P8"/>
<reference evidence="1 2" key="1">
    <citation type="journal article" date="2019" name="Anaerobe">
        <title>Detection of Robinsoniella peoriensis in multiple bone samples of a trauma patient.</title>
        <authorList>
            <person name="Schrottner P."/>
            <person name="Hartwich K."/>
            <person name="Bunk B."/>
            <person name="Schober I."/>
            <person name="Helbig S."/>
            <person name="Rudolph W.W."/>
            <person name="Gunzer F."/>
        </authorList>
    </citation>
    <scope>NUCLEOTIDE SEQUENCE [LARGE SCALE GENOMIC DNA]</scope>
    <source>
        <strain evidence="1 2">DSM 106044</strain>
    </source>
</reference>
<comment type="caution">
    <text evidence="1">The sequence shown here is derived from an EMBL/GenBank/DDBJ whole genome shotgun (WGS) entry which is preliminary data.</text>
</comment>
<dbReference type="EMBL" id="QGQD01000102">
    <property type="protein sequence ID" value="TLC98208.1"/>
    <property type="molecule type" value="Genomic_DNA"/>
</dbReference>
<evidence type="ECO:0000313" key="1">
    <source>
        <dbReference type="EMBL" id="TLC98208.1"/>
    </source>
</evidence>
<proteinExistence type="predicted"/>
<dbReference type="RefSeq" id="WP_138003939.1">
    <property type="nucleotide sequence ID" value="NZ_QGQD01000102.1"/>
</dbReference>
<keyword evidence="2" id="KW-1185">Reference proteome</keyword>
<gene>
    <name evidence="1" type="ORF">DSM106044_04985</name>
</gene>
<sequence>MNNEIAPRASVRKHYKTTPYAGKSKEYKVVRSSYKSNLYDARGWAADEASAAAAIITPLCPIAGTALGVAGVIAGHLPLNPKRLYFKVTVYTRNTSAADQNENQKQITRFYENSSYKKVIAKDTVYIQNIYF</sequence>